<reference evidence="2 3" key="1">
    <citation type="submission" date="2018-09" db="EMBL/GenBank/DDBJ databases">
        <authorList>
            <person name="Zhu H."/>
        </authorList>
    </citation>
    <scope>NUCLEOTIDE SEQUENCE [LARGE SCALE GENOMIC DNA]</scope>
    <source>
        <strain evidence="2 3">K1S02-61</strain>
    </source>
</reference>
<sequence length="337" mass="37306">MISLRYGVTVAAMFLFSVVAAAETGKLVSGASKASVLDSSLQGYMAHRGTRLGRELLEKSQSQELQATEANIDFVREALAGKSTPEERILLVRALGKLFDRRDPVGRNAQIRKDLKGYVYSGERETARAATFAISRIGGEGELKQILLHAKSNKILDNDEYAGEIAHNLRFAAISHQADLLRLLEESRSSYAVDILTADLKSATFVNQYPLESRKKLLSVIERNEPSFTSAIGAFGYINAIRYATWLHAFALVNESLSRGEYAETVLRELNKPKTDPRKLIGYLTSPEADKFLLEVSKANLSPALTRIAHYADSLPQNQTIQDFAALVRIRTAAMRQ</sequence>
<evidence type="ECO:0000256" key="1">
    <source>
        <dbReference type="SAM" id="SignalP"/>
    </source>
</evidence>
<evidence type="ECO:0000313" key="3">
    <source>
        <dbReference type="Proteomes" id="UP000284006"/>
    </source>
</evidence>
<keyword evidence="3" id="KW-1185">Reference proteome</keyword>
<evidence type="ECO:0008006" key="4">
    <source>
        <dbReference type="Google" id="ProtNLM"/>
    </source>
</evidence>
<dbReference type="Proteomes" id="UP000284006">
    <property type="component" value="Unassembled WGS sequence"/>
</dbReference>
<protein>
    <recommendedName>
        <fullName evidence="4">HEAT repeat domain-containing protein</fullName>
    </recommendedName>
</protein>
<feature type="signal peptide" evidence="1">
    <location>
        <begin position="1"/>
        <end position="21"/>
    </location>
</feature>
<proteinExistence type="predicted"/>
<dbReference type="AlphaFoldDB" id="A0A418X7J0"/>
<gene>
    <name evidence="2" type="ORF">D3872_23995</name>
</gene>
<keyword evidence="1" id="KW-0732">Signal</keyword>
<evidence type="ECO:0000313" key="2">
    <source>
        <dbReference type="EMBL" id="RJG08420.1"/>
    </source>
</evidence>
<name>A0A418X7J0_9BURK</name>
<accession>A0A418X7J0</accession>
<dbReference type="EMBL" id="QYUP01000192">
    <property type="protein sequence ID" value="RJG08420.1"/>
    <property type="molecule type" value="Genomic_DNA"/>
</dbReference>
<feature type="chain" id="PRO_5019573079" description="HEAT repeat domain-containing protein" evidence="1">
    <location>
        <begin position="22"/>
        <end position="337"/>
    </location>
</feature>
<organism evidence="2 3">
    <name type="scientific">Massilia cavernae</name>
    <dbReference type="NCBI Taxonomy" id="2320864"/>
    <lineage>
        <taxon>Bacteria</taxon>
        <taxon>Pseudomonadati</taxon>
        <taxon>Pseudomonadota</taxon>
        <taxon>Betaproteobacteria</taxon>
        <taxon>Burkholderiales</taxon>
        <taxon>Oxalobacteraceae</taxon>
        <taxon>Telluria group</taxon>
        <taxon>Massilia</taxon>
    </lineage>
</organism>
<comment type="caution">
    <text evidence="2">The sequence shown here is derived from an EMBL/GenBank/DDBJ whole genome shotgun (WGS) entry which is preliminary data.</text>
</comment>